<reference evidence="2 3" key="1">
    <citation type="submission" date="2021-05" db="EMBL/GenBank/DDBJ databases">
        <title>A Polyphasic approach of four new species of the genus Ohtaekwangia: Ohtaekwangia histidinii sp. nov., Ohtaekwangia cretensis sp. nov., Ohtaekwangia indiensis sp. nov., Ohtaekwangia reichenbachii sp. nov. from diverse environment.</title>
        <authorList>
            <person name="Octaviana S."/>
        </authorList>
    </citation>
    <scope>NUCLEOTIDE SEQUENCE [LARGE SCALE GENOMIC DNA]</scope>
    <source>
        <strain evidence="2 3">PWU37</strain>
    </source>
</reference>
<comment type="caution">
    <text evidence="2">The sequence shown here is derived from an EMBL/GenBank/DDBJ whole genome shotgun (WGS) entry which is preliminary data.</text>
</comment>
<sequence length="89" mass="10124">MEVANKKARMRGKTRKNKGKVPASAIREKNVATFATKTGQWAIKKATDNNIPVAIAERGFVYKIYPDGRKERLARLPDEVRVVKRIIKM</sequence>
<dbReference type="EMBL" id="JAHESC010000003">
    <property type="protein sequence ID" value="MBT1685529.1"/>
    <property type="molecule type" value="Genomic_DNA"/>
</dbReference>
<proteinExistence type="predicted"/>
<organism evidence="2 3">
    <name type="scientific">Dawidia soli</name>
    <dbReference type="NCBI Taxonomy" id="2782352"/>
    <lineage>
        <taxon>Bacteria</taxon>
        <taxon>Pseudomonadati</taxon>
        <taxon>Bacteroidota</taxon>
        <taxon>Cytophagia</taxon>
        <taxon>Cytophagales</taxon>
        <taxon>Chryseotaleaceae</taxon>
        <taxon>Dawidia</taxon>
    </lineage>
</organism>
<dbReference type="Proteomes" id="UP001319180">
    <property type="component" value="Unassembled WGS sequence"/>
</dbReference>
<accession>A0AAP2D5Q2</accession>
<protein>
    <submittedName>
        <fullName evidence="2">Uncharacterized protein</fullName>
    </submittedName>
</protein>
<dbReference type="RefSeq" id="WP_254088780.1">
    <property type="nucleotide sequence ID" value="NZ_JAHESC010000003.1"/>
</dbReference>
<evidence type="ECO:0000313" key="3">
    <source>
        <dbReference type="Proteomes" id="UP001319180"/>
    </source>
</evidence>
<feature type="compositionally biased region" description="Basic residues" evidence="1">
    <location>
        <begin position="1"/>
        <end position="19"/>
    </location>
</feature>
<gene>
    <name evidence="2" type="ORF">KK078_03125</name>
</gene>
<keyword evidence="3" id="KW-1185">Reference proteome</keyword>
<feature type="region of interest" description="Disordered" evidence="1">
    <location>
        <begin position="1"/>
        <end position="25"/>
    </location>
</feature>
<dbReference type="AlphaFoldDB" id="A0AAP2D5Q2"/>
<evidence type="ECO:0000256" key="1">
    <source>
        <dbReference type="SAM" id="MobiDB-lite"/>
    </source>
</evidence>
<name>A0AAP2D5Q2_9BACT</name>
<evidence type="ECO:0000313" key="2">
    <source>
        <dbReference type="EMBL" id="MBT1685529.1"/>
    </source>
</evidence>